<keyword evidence="2 7" id="KW-0812">Transmembrane</keyword>
<feature type="transmembrane region" description="Helical" evidence="7">
    <location>
        <begin position="167"/>
        <end position="188"/>
    </location>
</feature>
<accession>A0A9P0E9Y7</accession>
<evidence type="ECO:0000256" key="5">
    <source>
        <dbReference type="ARBA" id="ARBA00093776"/>
    </source>
</evidence>
<evidence type="ECO:0000256" key="4">
    <source>
        <dbReference type="ARBA" id="ARBA00023136"/>
    </source>
</evidence>
<evidence type="ECO:0000256" key="1">
    <source>
        <dbReference type="ARBA" id="ARBA00004141"/>
    </source>
</evidence>
<feature type="transmembrane region" description="Helical" evidence="7">
    <location>
        <begin position="66"/>
        <end position="83"/>
    </location>
</feature>
<evidence type="ECO:0000256" key="6">
    <source>
        <dbReference type="SAM" id="MobiDB-lite"/>
    </source>
</evidence>
<evidence type="ECO:0000256" key="2">
    <source>
        <dbReference type="ARBA" id="ARBA00022692"/>
    </source>
</evidence>
<dbReference type="InterPro" id="IPR029673">
    <property type="entry name" value="TMEM179"/>
</dbReference>
<feature type="region of interest" description="Disordered" evidence="6">
    <location>
        <begin position="211"/>
        <end position="230"/>
    </location>
</feature>
<gene>
    <name evidence="8" type="ORF">NEZAVI_LOCUS4199</name>
</gene>
<evidence type="ECO:0008006" key="10">
    <source>
        <dbReference type="Google" id="ProtNLM"/>
    </source>
</evidence>
<organism evidence="8 9">
    <name type="scientific">Nezara viridula</name>
    <name type="common">Southern green stink bug</name>
    <name type="synonym">Cimex viridulus</name>
    <dbReference type="NCBI Taxonomy" id="85310"/>
    <lineage>
        <taxon>Eukaryota</taxon>
        <taxon>Metazoa</taxon>
        <taxon>Ecdysozoa</taxon>
        <taxon>Arthropoda</taxon>
        <taxon>Hexapoda</taxon>
        <taxon>Insecta</taxon>
        <taxon>Pterygota</taxon>
        <taxon>Neoptera</taxon>
        <taxon>Paraneoptera</taxon>
        <taxon>Hemiptera</taxon>
        <taxon>Heteroptera</taxon>
        <taxon>Panheteroptera</taxon>
        <taxon>Pentatomomorpha</taxon>
        <taxon>Pentatomoidea</taxon>
        <taxon>Pentatomidae</taxon>
        <taxon>Pentatominae</taxon>
        <taxon>Nezara</taxon>
    </lineage>
</organism>
<comment type="similarity">
    <text evidence="5">Belongs to the TMEM179 family.</text>
</comment>
<reference evidence="8" key="1">
    <citation type="submission" date="2022-01" db="EMBL/GenBank/DDBJ databases">
        <authorList>
            <person name="King R."/>
        </authorList>
    </citation>
    <scope>NUCLEOTIDE SEQUENCE</scope>
</reference>
<keyword evidence="9" id="KW-1185">Reference proteome</keyword>
<name>A0A9P0E9Y7_NEZVI</name>
<proteinExistence type="inferred from homology"/>
<dbReference type="Proteomes" id="UP001152798">
    <property type="component" value="Chromosome 2"/>
</dbReference>
<evidence type="ECO:0000256" key="7">
    <source>
        <dbReference type="SAM" id="Phobius"/>
    </source>
</evidence>
<dbReference type="EMBL" id="OV725078">
    <property type="protein sequence ID" value="CAH1393545.1"/>
    <property type="molecule type" value="Genomic_DNA"/>
</dbReference>
<dbReference type="PANTHER" id="PTHR31872">
    <property type="entry name" value="TRANSMEMBRANE PROTEIN 179"/>
    <property type="match status" value="1"/>
</dbReference>
<evidence type="ECO:0000256" key="3">
    <source>
        <dbReference type="ARBA" id="ARBA00022989"/>
    </source>
</evidence>
<dbReference type="AlphaFoldDB" id="A0A9P0E9Y7"/>
<dbReference type="OrthoDB" id="6423876at2759"/>
<dbReference type="InterPro" id="IPR059010">
    <property type="entry name" value="TMEM179-179B"/>
</dbReference>
<feature type="transmembrane region" description="Helical" evidence="7">
    <location>
        <begin position="104"/>
        <end position="128"/>
    </location>
</feature>
<feature type="compositionally biased region" description="Polar residues" evidence="6">
    <location>
        <begin position="218"/>
        <end position="230"/>
    </location>
</feature>
<keyword evidence="3 7" id="KW-1133">Transmembrane helix</keyword>
<evidence type="ECO:0000313" key="9">
    <source>
        <dbReference type="Proteomes" id="UP001152798"/>
    </source>
</evidence>
<keyword evidence="4 7" id="KW-0472">Membrane</keyword>
<sequence>MALNNVILLSQMAGYVIAFILSLCIAIPMTLHQDEFRGHCLLFSSGEWQDSGQFFVHWASQAYCNYTIFVGVVLSIISILQIYRMSILIYKGTDSNFLSAFFDVVGCFVLCGLSLIAALVITFGFIVWCNDMTMRFPSCDMASGQDIDKQDGIDTSNFYIELGTAQFGAWASMACWVGLSIFALLKMFQQHEIQNMRASMLRERQHLINETGSEKQSKSFPETTHSPPKF</sequence>
<dbReference type="Pfam" id="PF26158">
    <property type="entry name" value="Claudin_TMEM179-179B"/>
    <property type="match status" value="1"/>
</dbReference>
<feature type="transmembrane region" description="Helical" evidence="7">
    <location>
        <begin position="12"/>
        <end position="31"/>
    </location>
</feature>
<protein>
    <recommendedName>
        <fullName evidence="10">Transmembrane protein 179</fullName>
    </recommendedName>
</protein>
<evidence type="ECO:0000313" key="8">
    <source>
        <dbReference type="EMBL" id="CAH1393545.1"/>
    </source>
</evidence>
<comment type="subcellular location">
    <subcellularLocation>
        <location evidence="1">Membrane</location>
        <topology evidence="1">Multi-pass membrane protein</topology>
    </subcellularLocation>
</comment>
<dbReference type="PANTHER" id="PTHR31872:SF4">
    <property type="entry name" value="TRANSMEMBRANE PROTEIN 179"/>
    <property type="match status" value="1"/>
</dbReference>